<dbReference type="InterPro" id="IPR000866">
    <property type="entry name" value="AhpC/TSA"/>
</dbReference>
<evidence type="ECO:0000256" key="1">
    <source>
        <dbReference type="ARBA" id="ARBA00023157"/>
    </source>
</evidence>
<sequence length="170" mass="19087">MNKKVIQTVVLVFVIGILITMVLGLRSQGSAVGIGDEAYDFELQDLEGNVHRLSDYKGKVVMLNFFATWCSACVAEAPELERFNDEFKDEVQLFVVVKGETQNTVRKYVDEKQSKKSYLFDFTNSISRKFGVIGQPETIVINEDGIIVDHFIGGVTRDFLGVVLNEIKGR</sequence>
<dbReference type="SUPFAM" id="SSF52833">
    <property type="entry name" value="Thioredoxin-like"/>
    <property type="match status" value="1"/>
</dbReference>
<dbReference type="OrthoDB" id="25753at2"/>
<protein>
    <submittedName>
        <fullName evidence="4">TlpA family protein disulfide reductase</fullName>
    </submittedName>
</protein>
<gene>
    <name evidence="4" type="ORF">DS745_10715</name>
</gene>
<evidence type="ECO:0000256" key="2">
    <source>
        <dbReference type="SAM" id="Phobius"/>
    </source>
</evidence>
<name>A0A4V1LGG3_9BACI</name>
<dbReference type="PROSITE" id="PS51352">
    <property type="entry name" value="THIOREDOXIN_2"/>
    <property type="match status" value="1"/>
</dbReference>
<feature type="transmembrane region" description="Helical" evidence="2">
    <location>
        <begin position="6"/>
        <end position="25"/>
    </location>
</feature>
<organism evidence="4 5">
    <name type="scientific">Anaerobacillus alkaliphilus</name>
    <dbReference type="NCBI Taxonomy" id="1548597"/>
    <lineage>
        <taxon>Bacteria</taxon>
        <taxon>Bacillati</taxon>
        <taxon>Bacillota</taxon>
        <taxon>Bacilli</taxon>
        <taxon>Bacillales</taxon>
        <taxon>Bacillaceae</taxon>
        <taxon>Anaerobacillus</taxon>
    </lineage>
</organism>
<dbReference type="EMBL" id="QOUX01000034">
    <property type="protein sequence ID" value="RXJ01128.1"/>
    <property type="molecule type" value="Genomic_DNA"/>
</dbReference>
<dbReference type="GO" id="GO:0016209">
    <property type="term" value="F:antioxidant activity"/>
    <property type="evidence" value="ECO:0007669"/>
    <property type="project" value="InterPro"/>
</dbReference>
<feature type="domain" description="Thioredoxin" evidence="3">
    <location>
        <begin position="32"/>
        <end position="169"/>
    </location>
</feature>
<dbReference type="PANTHER" id="PTHR42852">
    <property type="entry name" value="THIOL:DISULFIDE INTERCHANGE PROTEIN DSBE"/>
    <property type="match status" value="1"/>
</dbReference>
<dbReference type="InterPro" id="IPR013766">
    <property type="entry name" value="Thioredoxin_domain"/>
</dbReference>
<dbReference type="RefSeq" id="WP_129078236.1">
    <property type="nucleotide sequence ID" value="NZ_QOUX01000034.1"/>
</dbReference>
<keyword evidence="1" id="KW-1015">Disulfide bond</keyword>
<dbReference type="Gene3D" id="3.40.30.10">
    <property type="entry name" value="Glutaredoxin"/>
    <property type="match status" value="1"/>
</dbReference>
<dbReference type="Proteomes" id="UP000290649">
    <property type="component" value="Unassembled WGS sequence"/>
</dbReference>
<dbReference type="AlphaFoldDB" id="A0A4V1LGG3"/>
<dbReference type="InterPro" id="IPR050553">
    <property type="entry name" value="Thioredoxin_ResA/DsbE_sf"/>
</dbReference>
<comment type="caution">
    <text evidence="4">The sequence shown here is derived from an EMBL/GenBank/DDBJ whole genome shotgun (WGS) entry which is preliminary data.</text>
</comment>
<dbReference type="PANTHER" id="PTHR42852:SF1">
    <property type="entry name" value="THIOREDOXIN-LIKE PROTEIN YNEN"/>
    <property type="match status" value="1"/>
</dbReference>
<keyword evidence="2" id="KW-1133">Transmembrane helix</keyword>
<dbReference type="Pfam" id="PF00578">
    <property type="entry name" value="AhpC-TSA"/>
    <property type="match status" value="1"/>
</dbReference>
<accession>A0A4V1LGG3</accession>
<keyword evidence="2" id="KW-0812">Transmembrane</keyword>
<keyword evidence="5" id="KW-1185">Reference proteome</keyword>
<proteinExistence type="predicted"/>
<keyword evidence="2" id="KW-0472">Membrane</keyword>
<dbReference type="InterPro" id="IPR036249">
    <property type="entry name" value="Thioredoxin-like_sf"/>
</dbReference>
<evidence type="ECO:0000259" key="3">
    <source>
        <dbReference type="PROSITE" id="PS51352"/>
    </source>
</evidence>
<evidence type="ECO:0000313" key="4">
    <source>
        <dbReference type="EMBL" id="RXJ01128.1"/>
    </source>
</evidence>
<evidence type="ECO:0000313" key="5">
    <source>
        <dbReference type="Proteomes" id="UP000290649"/>
    </source>
</evidence>
<dbReference type="CDD" id="cd02966">
    <property type="entry name" value="TlpA_like_family"/>
    <property type="match status" value="1"/>
</dbReference>
<dbReference type="GO" id="GO:0016491">
    <property type="term" value="F:oxidoreductase activity"/>
    <property type="evidence" value="ECO:0007669"/>
    <property type="project" value="InterPro"/>
</dbReference>
<reference evidence="4 5" key="1">
    <citation type="journal article" date="2019" name="Int. J. Syst. Evol. Microbiol.">
        <title>Anaerobacillus alkaliphilus sp. nov., a novel alkaliphilic and moderately halophilic bacterium.</title>
        <authorList>
            <person name="Borsodi A.K."/>
            <person name="Aszalos J.M."/>
            <person name="Bihari P."/>
            <person name="Nagy I."/>
            <person name="Schumann P."/>
            <person name="Sproer C."/>
            <person name="Kovacs A.L."/>
            <person name="Boka K."/>
            <person name="Dobosy P."/>
            <person name="Ovari M."/>
            <person name="Szili-Kovacs T."/>
            <person name="Toth E."/>
        </authorList>
    </citation>
    <scope>NUCLEOTIDE SEQUENCE [LARGE SCALE GENOMIC DNA]</scope>
    <source>
        <strain evidence="4 5">B16-10</strain>
    </source>
</reference>